<gene>
    <name evidence="4" type="ORF">HA039_30435</name>
</gene>
<accession>A0A6G9H682</accession>
<evidence type="ECO:0000256" key="2">
    <source>
        <dbReference type="SAM" id="SignalP"/>
    </source>
</evidence>
<feature type="domain" description="AB hydrolase-1" evidence="3">
    <location>
        <begin position="121"/>
        <end position="330"/>
    </location>
</feature>
<dbReference type="InterPro" id="IPR008220">
    <property type="entry name" value="HAT_MetX-like"/>
</dbReference>
<dbReference type="EMBL" id="CP050177">
    <property type="protein sequence ID" value="QIQ06052.1"/>
    <property type="molecule type" value="Genomic_DNA"/>
</dbReference>
<dbReference type="InterPro" id="IPR000073">
    <property type="entry name" value="AB_hydrolase_1"/>
</dbReference>
<feature type="signal peptide" evidence="2">
    <location>
        <begin position="1"/>
        <end position="22"/>
    </location>
</feature>
<dbReference type="GO" id="GO:0004414">
    <property type="term" value="F:homoserine O-acetyltransferase activity"/>
    <property type="evidence" value="ECO:0007669"/>
    <property type="project" value="TreeGrafter"/>
</dbReference>
<feature type="chain" id="PRO_5038927742" evidence="2">
    <location>
        <begin position="23"/>
        <end position="385"/>
    </location>
</feature>
<evidence type="ECO:0000313" key="5">
    <source>
        <dbReference type="Proteomes" id="UP000501179"/>
    </source>
</evidence>
<dbReference type="GO" id="GO:0009086">
    <property type="term" value="P:methionine biosynthetic process"/>
    <property type="evidence" value="ECO:0007669"/>
    <property type="project" value="TreeGrafter"/>
</dbReference>
<dbReference type="AlphaFoldDB" id="A0A6G9H682"/>
<keyword evidence="2" id="KW-0732">Signal</keyword>
<keyword evidence="1" id="KW-0808">Transferase</keyword>
<dbReference type="PANTHER" id="PTHR32268">
    <property type="entry name" value="HOMOSERINE O-ACETYLTRANSFERASE"/>
    <property type="match status" value="1"/>
</dbReference>
<dbReference type="Proteomes" id="UP000501179">
    <property type="component" value="Chromosome"/>
</dbReference>
<dbReference type="PANTHER" id="PTHR32268:SF11">
    <property type="entry name" value="HOMOSERINE O-ACETYLTRANSFERASE"/>
    <property type="match status" value="1"/>
</dbReference>
<evidence type="ECO:0000259" key="3">
    <source>
        <dbReference type="Pfam" id="PF00561"/>
    </source>
</evidence>
<evidence type="ECO:0000256" key="1">
    <source>
        <dbReference type="ARBA" id="ARBA00022679"/>
    </source>
</evidence>
<dbReference type="KEGG" id="slia:HA039_30435"/>
<protein>
    <submittedName>
        <fullName evidence="4">Alpha/beta fold hydrolase</fullName>
    </submittedName>
</protein>
<dbReference type="InterPro" id="IPR029058">
    <property type="entry name" value="AB_hydrolase_fold"/>
</dbReference>
<dbReference type="NCBIfam" id="NF005071">
    <property type="entry name" value="PRK06489.1"/>
    <property type="match status" value="1"/>
</dbReference>
<sequence>MRKLPSLLLALLVVAVSGVTHRTASPAQAPAQRRTAAEASLSVLSSDRPTTVVNPRQQDVTYTDYTFRDGETLARLRLHYALLGTPHVNRHGTVDNAVLLLHWTGAAGQNLLTPEFQDALFAPGAPFDITRYFVIIPDAVGHGGSSKPSDGLRAGFPHYGYQDMVDLQHKLVTETLGIPHLRAVVGMSMGCMNAWQWAEAYPDAMDGIMPVACFPAPVSGRNLLWRRVIIDGVKSDPAYENGNYRQQPPSAAVAFNVAQMMINGVPNLQAQITSPQAADQYIQAVKSQTAGQDANDLLYAFEASADFDAEPRLGDIRAKVFALNFADDEFYPDSLRILERDSAEVRNAKVVIRPASADSVGHLSMSRPGLWKDQAARFLLWLNTA</sequence>
<reference evidence="4 5" key="1">
    <citation type="submission" date="2020-03" db="EMBL/GenBank/DDBJ databases">
        <title>A novel species.</title>
        <authorList>
            <person name="Gao J."/>
        </authorList>
    </citation>
    <scope>NUCLEOTIDE SEQUENCE [LARGE SCALE GENOMIC DNA]</scope>
    <source>
        <strain evidence="4 5">QMT-12</strain>
    </source>
</reference>
<evidence type="ECO:0000313" key="4">
    <source>
        <dbReference type="EMBL" id="QIQ06052.1"/>
    </source>
</evidence>
<dbReference type="SUPFAM" id="SSF53474">
    <property type="entry name" value="alpha/beta-Hydrolases"/>
    <property type="match status" value="1"/>
</dbReference>
<keyword evidence="5" id="KW-1185">Reference proteome</keyword>
<dbReference type="Pfam" id="PF00561">
    <property type="entry name" value="Abhydrolase_1"/>
    <property type="match status" value="1"/>
</dbReference>
<keyword evidence="4" id="KW-0378">Hydrolase</keyword>
<dbReference type="GO" id="GO:0009092">
    <property type="term" value="P:homoserine metabolic process"/>
    <property type="evidence" value="ECO:0007669"/>
    <property type="project" value="TreeGrafter"/>
</dbReference>
<proteinExistence type="predicted"/>
<organism evidence="4 5">
    <name type="scientific">Streptomyces liangshanensis</name>
    <dbReference type="NCBI Taxonomy" id="2717324"/>
    <lineage>
        <taxon>Bacteria</taxon>
        <taxon>Bacillati</taxon>
        <taxon>Actinomycetota</taxon>
        <taxon>Actinomycetes</taxon>
        <taxon>Kitasatosporales</taxon>
        <taxon>Streptomycetaceae</taxon>
        <taxon>Streptomyces</taxon>
    </lineage>
</organism>
<name>A0A6G9H682_9ACTN</name>
<dbReference type="RefSeq" id="WP_167034748.1">
    <property type="nucleotide sequence ID" value="NZ_CP050177.1"/>
</dbReference>
<dbReference type="Gene3D" id="3.40.50.1820">
    <property type="entry name" value="alpha/beta hydrolase"/>
    <property type="match status" value="1"/>
</dbReference>
<dbReference type="GO" id="GO:0016787">
    <property type="term" value="F:hydrolase activity"/>
    <property type="evidence" value="ECO:0007669"/>
    <property type="project" value="UniProtKB-KW"/>
</dbReference>